<feature type="domain" description="AB hydrolase-1" evidence="4">
    <location>
        <begin position="10"/>
        <end position="119"/>
    </location>
</feature>
<dbReference type="SUPFAM" id="SSF53474">
    <property type="entry name" value="alpha/beta-Hydrolases"/>
    <property type="match status" value="1"/>
</dbReference>
<dbReference type="EMBL" id="BQNB010008817">
    <property type="protein sequence ID" value="GJS54688.1"/>
    <property type="molecule type" value="Genomic_DNA"/>
</dbReference>
<evidence type="ECO:0000256" key="2">
    <source>
        <dbReference type="SAM" id="Coils"/>
    </source>
</evidence>
<reference evidence="5" key="2">
    <citation type="submission" date="2022-01" db="EMBL/GenBank/DDBJ databases">
        <authorList>
            <person name="Yamashiro T."/>
            <person name="Shiraishi A."/>
            <person name="Satake H."/>
            <person name="Nakayama K."/>
        </authorList>
    </citation>
    <scope>NUCLEOTIDE SEQUENCE</scope>
</reference>
<feature type="coiled-coil region" evidence="2">
    <location>
        <begin position="789"/>
        <end position="866"/>
    </location>
</feature>
<dbReference type="InterPro" id="IPR000073">
    <property type="entry name" value="AB_hydrolase_1"/>
</dbReference>
<sequence>MEGNSDEQKHFVLVHGACHGAWCWFKLKPLLEAMGHRVSAFDVLASGTNTKVIQQVHTLSDYTMPLLEFMATLLSKEKVVLVGYSFGGMRIALAMEKFPEKISLAVFLSAAIPDYVHKPSYVLSKSRSTEDMLDTHILPYGSENESETSILFGPKVLASNLGLGQILVRSSSFFLNDLDKERPFSEKGYGYVTRVCAIAVEDKAIPKEFEWWMISNSPVMEVKELQEIDDTEGMKSGDCESSVELNRVNQSEYEQSNFDEAQSTETINLNLIPTVINDDGLEYVIFDEELVKEGSKKWELSACGYFVGYRMSIQELRICTPLIMDAMTTSMCNQRIGRLGFARVLVEVNAKKGLVDHIDVLYKCKENGEQYLKKVKVEYDWKPPEKKEVGKYVMMKLQPSLSATSKWTKEMKEYFKEKWGKQYSKDKNTEGIDTDHETDIELDENDVYVDRSGTANFMNENEVSGMDILETHMKKDRIKKVCMNIFCCWSWQSNVGFSRKGCRIVVGYNANIVKWSLINATEQSMIKIDLDPTNKVVRNEGVEVLREYKEAYVDEEKFLRQKAKVTWLREEDGRRYENYDVADQFVKHFEGFLGINPLVTKLKVDDGYLFDKMISEEEAIINLKDSSDPTTAMNMTLALMAKAFKNDGNEVGQNVVQNQGIQIVENMNGLSVVPEIANQSGNGNVVIARLSNCTVKPRKRDATYLQQQLQFAQEEEAGIQSTQEEFEFMTAIDAYEETERVKVNCTSEDTLQQVSTSGTQSDNAPIYDSDGSNEVTKDENCYDHDIFNMLTHEVQYTDLQTELDRTKEKLENCIIKKEKEYVVLWNNWYTKCEECKYDKILYDKAYNDMQQKIERLQAQLGYLKGKSSDTQCASNTLDSVSQKLKDENVSLEF</sequence>
<dbReference type="PANTHER" id="PTHR10992">
    <property type="entry name" value="METHYLESTERASE FAMILY MEMBER"/>
    <property type="match status" value="1"/>
</dbReference>
<keyword evidence="6" id="KW-1185">Reference proteome</keyword>
<protein>
    <submittedName>
        <fullName evidence="5">Polyneuridine-aldehyde esterase</fullName>
    </submittedName>
</protein>
<gene>
    <name evidence="5" type="ORF">Tco_0628050</name>
</gene>
<dbReference type="Gene3D" id="3.40.50.1820">
    <property type="entry name" value="alpha/beta hydrolase"/>
    <property type="match status" value="1"/>
</dbReference>
<name>A0ABQ4WPE5_9ASTR</name>
<reference evidence="5" key="1">
    <citation type="journal article" date="2022" name="Int. J. Mol. Sci.">
        <title>Draft Genome of Tanacetum Coccineum: Genomic Comparison of Closely Related Tanacetum-Family Plants.</title>
        <authorList>
            <person name="Yamashiro T."/>
            <person name="Shiraishi A."/>
            <person name="Nakayama K."/>
            <person name="Satake H."/>
        </authorList>
    </citation>
    <scope>NUCLEOTIDE SEQUENCE</scope>
</reference>
<feature type="region of interest" description="Disordered" evidence="3">
    <location>
        <begin position="752"/>
        <end position="775"/>
    </location>
</feature>
<dbReference type="Pfam" id="PF00561">
    <property type="entry name" value="Abhydrolase_1"/>
    <property type="match status" value="1"/>
</dbReference>
<evidence type="ECO:0000313" key="6">
    <source>
        <dbReference type="Proteomes" id="UP001151760"/>
    </source>
</evidence>
<evidence type="ECO:0000256" key="1">
    <source>
        <dbReference type="ARBA" id="ARBA00022801"/>
    </source>
</evidence>
<accession>A0ABQ4WPE5</accession>
<keyword evidence="1" id="KW-0378">Hydrolase</keyword>
<comment type="caution">
    <text evidence="5">The sequence shown here is derived from an EMBL/GenBank/DDBJ whole genome shotgun (WGS) entry which is preliminary data.</text>
</comment>
<keyword evidence="2" id="KW-0175">Coiled coil</keyword>
<dbReference type="InterPro" id="IPR029058">
    <property type="entry name" value="AB_hydrolase_fold"/>
</dbReference>
<evidence type="ECO:0000259" key="4">
    <source>
        <dbReference type="Pfam" id="PF00561"/>
    </source>
</evidence>
<feature type="compositionally biased region" description="Polar residues" evidence="3">
    <location>
        <begin position="752"/>
        <end position="763"/>
    </location>
</feature>
<dbReference type="Proteomes" id="UP001151760">
    <property type="component" value="Unassembled WGS sequence"/>
</dbReference>
<proteinExistence type="predicted"/>
<dbReference type="InterPro" id="IPR045889">
    <property type="entry name" value="MES/HNL"/>
</dbReference>
<organism evidence="5 6">
    <name type="scientific">Tanacetum coccineum</name>
    <dbReference type="NCBI Taxonomy" id="301880"/>
    <lineage>
        <taxon>Eukaryota</taxon>
        <taxon>Viridiplantae</taxon>
        <taxon>Streptophyta</taxon>
        <taxon>Embryophyta</taxon>
        <taxon>Tracheophyta</taxon>
        <taxon>Spermatophyta</taxon>
        <taxon>Magnoliopsida</taxon>
        <taxon>eudicotyledons</taxon>
        <taxon>Gunneridae</taxon>
        <taxon>Pentapetalae</taxon>
        <taxon>asterids</taxon>
        <taxon>campanulids</taxon>
        <taxon>Asterales</taxon>
        <taxon>Asteraceae</taxon>
        <taxon>Asteroideae</taxon>
        <taxon>Anthemideae</taxon>
        <taxon>Anthemidinae</taxon>
        <taxon>Tanacetum</taxon>
    </lineage>
</organism>
<evidence type="ECO:0000256" key="3">
    <source>
        <dbReference type="SAM" id="MobiDB-lite"/>
    </source>
</evidence>
<dbReference type="PANTHER" id="PTHR10992:SF1083">
    <property type="entry name" value="METHYLESTERASE 1"/>
    <property type="match status" value="1"/>
</dbReference>
<evidence type="ECO:0000313" key="5">
    <source>
        <dbReference type="EMBL" id="GJS54688.1"/>
    </source>
</evidence>